<keyword evidence="5" id="KW-0812">Transmembrane</keyword>
<dbReference type="SMART" id="SM00283">
    <property type="entry name" value="MA"/>
    <property type="match status" value="1"/>
</dbReference>
<proteinExistence type="inferred from homology"/>
<dbReference type="OrthoDB" id="1062at2"/>
<dbReference type="GO" id="GO:0007165">
    <property type="term" value="P:signal transduction"/>
    <property type="evidence" value="ECO:0007669"/>
    <property type="project" value="UniProtKB-KW"/>
</dbReference>
<dbReference type="GO" id="GO:0006935">
    <property type="term" value="P:chemotaxis"/>
    <property type="evidence" value="ECO:0007669"/>
    <property type="project" value="InterPro"/>
</dbReference>
<evidence type="ECO:0000313" key="9">
    <source>
        <dbReference type="Proteomes" id="UP000183639"/>
    </source>
</evidence>
<evidence type="ECO:0000256" key="1">
    <source>
        <dbReference type="ARBA" id="ARBA00023224"/>
    </source>
</evidence>
<feature type="coiled-coil region" evidence="4">
    <location>
        <begin position="108"/>
        <end position="142"/>
    </location>
</feature>
<name>A0A1I3H5I2_SELRU</name>
<dbReference type="Pfam" id="PF00672">
    <property type="entry name" value="HAMP"/>
    <property type="match status" value="1"/>
</dbReference>
<protein>
    <submittedName>
        <fullName evidence="8">Methyl-accepting chemotaxis protein</fullName>
    </submittedName>
</protein>
<keyword evidence="5" id="KW-0472">Membrane</keyword>
<feature type="transmembrane region" description="Helical" evidence="5">
    <location>
        <begin position="12"/>
        <end position="31"/>
    </location>
</feature>
<dbReference type="InterPro" id="IPR024478">
    <property type="entry name" value="HlyB_4HB_MCP"/>
</dbReference>
<evidence type="ECO:0000259" key="7">
    <source>
        <dbReference type="PROSITE" id="PS50885"/>
    </source>
</evidence>
<dbReference type="Pfam" id="PF00015">
    <property type="entry name" value="MCPsignal"/>
    <property type="match status" value="1"/>
</dbReference>
<dbReference type="AlphaFoldDB" id="A0A1I3H5I2"/>
<dbReference type="PRINTS" id="PR00260">
    <property type="entry name" value="CHEMTRNSDUCR"/>
</dbReference>
<keyword evidence="5" id="KW-1133">Transmembrane helix</keyword>
<keyword evidence="1 3" id="KW-0807">Transducer</keyword>
<dbReference type="GO" id="GO:0004888">
    <property type="term" value="F:transmembrane signaling receptor activity"/>
    <property type="evidence" value="ECO:0007669"/>
    <property type="project" value="InterPro"/>
</dbReference>
<dbReference type="RefSeq" id="WP_075445435.1">
    <property type="nucleotide sequence ID" value="NZ_FOQK01000027.1"/>
</dbReference>
<evidence type="ECO:0000256" key="3">
    <source>
        <dbReference type="PROSITE-ProRule" id="PRU00284"/>
    </source>
</evidence>
<dbReference type="PANTHER" id="PTHR32089:SF112">
    <property type="entry name" value="LYSOZYME-LIKE PROTEIN-RELATED"/>
    <property type="match status" value="1"/>
</dbReference>
<evidence type="ECO:0000313" key="8">
    <source>
        <dbReference type="EMBL" id="SFI30933.1"/>
    </source>
</evidence>
<dbReference type="InterPro" id="IPR003660">
    <property type="entry name" value="HAMP_dom"/>
</dbReference>
<dbReference type="Pfam" id="PF12729">
    <property type="entry name" value="4HB_MCP_1"/>
    <property type="match status" value="1"/>
</dbReference>
<dbReference type="SMART" id="SM00304">
    <property type="entry name" value="HAMP"/>
    <property type="match status" value="1"/>
</dbReference>
<dbReference type="InterPro" id="IPR004089">
    <property type="entry name" value="MCPsignal_dom"/>
</dbReference>
<dbReference type="Gene3D" id="6.10.340.10">
    <property type="match status" value="1"/>
</dbReference>
<reference evidence="8 9" key="1">
    <citation type="submission" date="2016-10" db="EMBL/GenBank/DDBJ databases">
        <authorList>
            <person name="de Groot N.N."/>
        </authorList>
    </citation>
    <scope>NUCLEOTIDE SEQUENCE [LARGE SCALE GENOMIC DNA]</scope>
    <source>
        <strain evidence="8 9">Z108</strain>
    </source>
</reference>
<organism evidence="8 9">
    <name type="scientific">Selenomonas ruminantium</name>
    <dbReference type="NCBI Taxonomy" id="971"/>
    <lineage>
        <taxon>Bacteria</taxon>
        <taxon>Bacillati</taxon>
        <taxon>Bacillota</taxon>
        <taxon>Negativicutes</taxon>
        <taxon>Selenomonadales</taxon>
        <taxon>Selenomonadaceae</taxon>
        <taxon>Selenomonas</taxon>
    </lineage>
</organism>
<dbReference type="PROSITE" id="PS50885">
    <property type="entry name" value="HAMP"/>
    <property type="match status" value="1"/>
</dbReference>
<evidence type="ECO:0000259" key="6">
    <source>
        <dbReference type="PROSITE" id="PS50111"/>
    </source>
</evidence>
<comment type="similarity">
    <text evidence="2">Belongs to the methyl-accepting chemotaxis (MCP) protein family.</text>
</comment>
<dbReference type="GO" id="GO:0016020">
    <property type="term" value="C:membrane"/>
    <property type="evidence" value="ECO:0007669"/>
    <property type="project" value="InterPro"/>
</dbReference>
<dbReference type="Proteomes" id="UP000183639">
    <property type="component" value="Unassembled WGS sequence"/>
</dbReference>
<keyword evidence="4" id="KW-0175">Coiled coil</keyword>
<feature type="coiled-coil region" evidence="4">
    <location>
        <begin position="501"/>
        <end position="563"/>
    </location>
</feature>
<dbReference type="Gene3D" id="1.10.287.950">
    <property type="entry name" value="Methyl-accepting chemotaxis protein"/>
    <property type="match status" value="1"/>
</dbReference>
<accession>A0A1I3H5I2</accession>
<dbReference type="InterPro" id="IPR004090">
    <property type="entry name" value="Chemotax_Me-accpt_rcpt"/>
</dbReference>
<evidence type="ECO:0000256" key="5">
    <source>
        <dbReference type="SAM" id="Phobius"/>
    </source>
</evidence>
<dbReference type="PANTHER" id="PTHR32089">
    <property type="entry name" value="METHYL-ACCEPTING CHEMOTAXIS PROTEIN MCPB"/>
    <property type="match status" value="1"/>
</dbReference>
<feature type="domain" description="Methyl-accepting transducer" evidence="6">
    <location>
        <begin position="296"/>
        <end position="519"/>
    </location>
</feature>
<dbReference type="EMBL" id="FOQK01000027">
    <property type="protein sequence ID" value="SFI30933.1"/>
    <property type="molecule type" value="Genomic_DNA"/>
</dbReference>
<sequence length="569" mass="62026">MLKNLSVQIKILLLAGSLLVIMALIAAVGIYSDSKAKQALDDMYNYNIMSSQFLNDANNRLRTIDVDVAYLLQQDYPQESRKVLLKDVVDRLHDIRTDAEALKRIDRSEKAQQALQELGQNLDTAESKVKAVETMGNSLEDKVKIMENLGATKVIAANLSVLTPDNVAQSKQLFETFSDSYARTIKIFAAIIVLGFMLGIGVAVYIARSIAAPLHDAVARLNVVAAGDLTQEIPSALLGRQDEVGMVVQALSKMQQSLRGVLKDVRAETESSVTMVTEVQQLVNGLNGNAQDMSAVTEEMAAGMEETAASTENLQHLSDKLREQIHGTAKEAKHSETYTEEIAERASTLKATMEQSSSEARRIYAETKSSLETAIESAKVVDNINMLTQEITDIAEQTNLLALNAAIEAARAGEYGRGFAVVADEVRKLAEQSHDTAEKIQTLTGQVTGSVQNLSNGSFSLLNFMDTNVNNDYDMLEKTAIQYEDDAKYVNGFAKTSNTTAQQLSDAVESMSNAMEEIAKATHEGAVGNTTVAEKVTDVAELANEILEKINVSQQSAENLKKQVEKFKV</sequence>
<dbReference type="PROSITE" id="PS50111">
    <property type="entry name" value="CHEMOTAXIS_TRANSDUC_2"/>
    <property type="match status" value="1"/>
</dbReference>
<feature type="domain" description="HAMP" evidence="7">
    <location>
        <begin position="208"/>
        <end position="263"/>
    </location>
</feature>
<dbReference type="CDD" id="cd06225">
    <property type="entry name" value="HAMP"/>
    <property type="match status" value="1"/>
</dbReference>
<feature type="transmembrane region" description="Helical" evidence="5">
    <location>
        <begin position="187"/>
        <end position="207"/>
    </location>
</feature>
<evidence type="ECO:0000256" key="4">
    <source>
        <dbReference type="SAM" id="Coils"/>
    </source>
</evidence>
<evidence type="ECO:0000256" key="2">
    <source>
        <dbReference type="ARBA" id="ARBA00029447"/>
    </source>
</evidence>
<dbReference type="SUPFAM" id="SSF58104">
    <property type="entry name" value="Methyl-accepting chemotaxis protein (MCP) signaling domain"/>
    <property type="match status" value="1"/>
</dbReference>
<gene>
    <name evidence="8" type="ORF">SAMN04487861_12733</name>
</gene>